<name>A0ABU0NK00_STRRH</name>
<sequence>MTQRRAEPDRRRLAPETACAGVGSALKVRAGDMTG</sequence>
<dbReference type="EMBL" id="JAUSWV010000002">
    <property type="protein sequence ID" value="MDQ0579456.1"/>
    <property type="molecule type" value="Genomic_DNA"/>
</dbReference>
<keyword evidence="2" id="KW-1185">Reference proteome</keyword>
<protein>
    <submittedName>
        <fullName evidence="1">Uncharacterized protein</fullName>
    </submittedName>
</protein>
<accession>A0ABU0NK00</accession>
<evidence type="ECO:0000313" key="1">
    <source>
        <dbReference type="EMBL" id="MDQ0579456.1"/>
    </source>
</evidence>
<proteinExistence type="predicted"/>
<evidence type="ECO:0000313" key="2">
    <source>
        <dbReference type="Proteomes" id="UP001230654"/>
    </source>
</evidence>
<comment type="caution">
    <text evidence="1">The sequence shown here is derived from an EMBL/GenBank/DDBJ whole genome shotgun (WGS) entry which is preliminary data.</text>
</comment>
<gene>
    <name evidence="1" type="ORF">QF030_001634</name>
</gene>
<organism evidence="1 2">
    <name type="scientific">Streptomyces rishiriensis</name>
    <dbReference type="NCBI Taxonomy" id="68264"/>
    <lineage>
        <taxon>Bacteria</taxon>
        <taxon>Bacillati</taxon>
        <taxon>Actinomycetota</taxon>
        <taxon>Actinomycetes</taxon>
        <taxon>Kitasatosporales</taxon>
        <taxon>Streptomycetaceae</taxon>
        <taxon>Streptomyces</taxon>
    </lineage>
</organism>
<reference evidence="1 2" key="1">
    <citation type="submission" date="2023-07" db="EMBL/GenBank/DDBJ databases">
        <title>Comparative genomics of wheat-associated soil bacteria to identify genetic determinants of phenazine resistance.</title>
        <authorList>
            <person name="Mouncey N."/>
        </authorList>
    </citation>
    <scope>NUCLEOTIDE SEQUENCE [LARGE SCALE GENOMIC DNA]</scope>
    <source>
        <strain evidence="1 2">B2I6</strain>
    </source>
</reference>
<dbReference type="Proteomes" id="UP001230654">
    <property type="component" value="Unassembled WGS sequence"/>
</dbReference>